<evidence type="ECO:0000256" key="1">
    <source>
        <dbReference type="SAM" id="Phobius"/>
    </source>
</evidence>
<feature type="transmembrane region" description="Helical" evidence="1">
    <location>
        <begin position="20"/>
        <end position="39"/>
    </location>
</feature>
<comment type="caution">
    <text evidence="2">The sequence shown here is derived from an EMBL/GenBank/DDBJ whole genome shotgun (WGS) entry which is preliminary data.</text>
</comment>
<reference evidence="2" key="1">
    <citation type="journal article" date="2022" name="Front. Genet.">
        <title>Chromosome-Scale Assembly of the Dendrobium nobile Genome Provides Insights Into the Molecular Mechanism of the Biosynthesis of the Medicinal Active Ingredient of Dendrobium.</title>
        <authorList>
            <person name="Xu Q."/>
            <person name="Niu S.-C."/>
            <person name="Li K.-L."/>
            <person name="Zheng P.-J."/>
            <person name="Zhang X.-J."/>
            <person name="Jia Y."/>
            <person name="Liu Y."/>
            <person name="Niu Y.-X."/>
            <person name="Yu L.-H."/>
            <person name="Chen D.-F."/>
            <person name="Zhang G.-Q."/>
        </authorList>
    </citation>
    <scope>NUCLEOTIDE SEQUENCE</scope>
    <source>
        <tissue evidence="2">Leaf</tissue>
    </source>
</reference>
<sequence length="52" mass="6020">MGAEMMIKEYCSKESMEQLLLYLFVLLELCLLLFCHPLSCGNNFSNTAWNLN</sequence>
<keyword evidence="3" id="KW-1185">Reference proteome</keyword>
<dbReference type="Proteomes" id="UP000829196">
    <property type="component" value="Unassembled WGS sequence"/>
</dbReference>
<dbReference type="EMBL" id="JAGYWB010000004">
    <property type="protein sequence ID" value="KAI0524029.1"/>
    <property type="molecule type" value="Genomic_DNA"/>
</dbReference>
<proteinExistence type="predicted"/>
<protein>
    <submittedName>
        <fullName evidence="2">Uncharacterized protein</fullName>
    </submittedName>
</protein>
<accession>A0A8T3BXP8</accession>
<keyword evidence="1" id="KW-1133">Transmembrane helix</keyword>
<gene>
    <name evidence="2" type="ORF">KFK09_003393</name>
</gene>
<organism evidence="2 3">
    <name type="scientific">Dendrobium nobile</name>
    <name type="common">Orchid</name>
    <dbReference type="NCBI Taxonomy" id="94219"/>
    <lineage>
        <taxon>Eukaryota</taxon>
        <taxon>Viridiplantae</taxon>
        <taxon>Streptophyta</taxon>
        <taxon>Embryophyta</taxon>
        <taxon>Tracheophyta</taxon>
        <taxon>Spermatophyta</taxon>
        <taxon>Magnoliopsida</taxon>
        <taxon>Liliopsida</taxon>
        <taxon>Asparagales</taxon>
        <taxon>Orchidaceae</taxon>
        <taxon>Epidendroideae</taxon>
        <taxon>Malaxideae</taxon>
        <taxon>Dendrobiinae</taxon>
        <taxon>Dendrobium</taxon>
    </lineage>
</organism>
<keyword evidence="1" id="KW-0812">Transmembrane</keyword>
<evidence type="ECO:0000313" key="3">
    <source>
        <dbReference type="Proteomes" id="UP000829196"/>
    </source>
</evidence>
<evidence type="ECO:0000313" key="2">
    <source>
        <dbReference type="EMBL" id="KAI0524029.1"/>
    </source>
</evidence>
<keyword evidence="1" id="KW-0472">Membrane</keyword>
<name>A0A8T3BXP8_DENNO</name>
<dbReference type="AlphaFoldDB" id="A0A8T3BXP8"/>
<dbReference type="SMR" id="A0A8T3BXP8"/>